<dbReference type="Proteomes" id="UP001153069">
    <property type="component" value="Unassembled WGS sequence"/>
</dbReference>
<dbReference type="InterPro" id="IPR050307">
    <property type="entry name" value="Sterol_Desaturase_Related"/>
</dbReference>
<feature type="transmembrane region" description="Helical" evidence="5">
    <location>
        <begin position="80"/>
        <end position="97"/>
    </location>
</feature>
<keyword evidence="7" id="KW-0560">Oxidoreductase</keyword>
<dbReference type="InterPro" id="IPR006694">
    <property type="entry name" value="Fatty_acid_hydroxylase"/>
</dbReference>
<evidence type="ECO:0000313" key="8">
    <source>
        <dbReference type="Proteomes" id="UP001153069"/>
    </source>
</evidence>
<proteinExistence type="predicted"/>
<dbReference type="GO" id="GO:0016020">
    <property type="term" value="C:membrane"/>
    <property type="evidence" value="ECO:0007669"/>
    <property type="project" value="UniProtKB-SubCell"/>
</dbReference>
<dbReference type="OrthoDB" id="37258at2759"/>
<feature type="domain" description="Fatty acid hydroxylase" evidence="6">
    <location>
        <begin position="116"/>
        <end position="251"/>
    </location>
</feature>
<keyword evidence="7" id="KW-0503">Monooxygenase</keyword>
<dbReference type="GO" id="GO:0008610">
    <property type="term" value="P:lipid biosynthetic process"/>
    <property type="evidence" value="ECO:0007669"/>
    <property type="project" value="InterPro"/>
</dbReference>
<sequence>MSDGADNEVFAGPSWERLMTPENILGLAAYFAMLGFGFALVKRLADDGDNQISKKKLPVRGKHLDDFNKYDELYRRINKLLAGPFLLLGIHCAFYDPNMLWEVNDLSLKSVLFPMPLYFVIYDFFYATTHMTLHLKGIYAYVHKHHHRQQAPSRGSEDSINVHPIEFCLGHLNSIITLFLVCRVMQFHIVGSNILQLIYAATSCFNHSRHDITIAIGGLQLWTSKDHDVHHRIPNRNYGRVIMLWDWIFGTFRPYDDNDPVNPIAQLNPATGKSYEYEKLQQKKLT</sequence>
<keyword evidence="8" id="KW-1185">Reference proteome</keyword>
<evidence type="ECO:0000256" key="3">
    <source>
        <dbReference type="ARBA" id="ARBA00022989"/>
    </source>
</evidence>
<evidence type="ECO:0000256" key="5">
    <source>
        <dbReference type="SAM" id="Phobius"/>
    </source>
</evidence>
<organism evidence="7 8">
    <name type="scientific">Seminavis robusta</name>
    <dbReference type="NCBI Taxonomy" id="568900"/>
    <lineage>
        <taxon>Eukaryota</taxon>
        <taxon>Sar</taxon>
        <taxon>Stramenopiles</taxon>
        <taxon>Ochrophyta</taxon>
        <taxon>Bacillariophyta</taxon>
        <taxon>Bacillariophyceae</taxon>
        <taxon>Bacillariophycidae</taxon>
        <taxon>Naviculales</taxon>
        <taxon>Naviculaceae</taxon>
        <taxon>Seminavis</taxon>
    </lineage>
</organism>
<comment type="caution">
    <text evidence="7">The sequence shown here is derived from an EMBL/GenBank/DDBJ whole genome shotgun (WGS) entry which is preliminary data.</text>
</comment>
<dbReference type="GO" id="GO:0005506">
    <property type="term" value="F:iron ion binding"/>
    <property type="evidence" value="ECO:0007669"/>
    <property type="project" value="InterPro"/>
</dbReference>
<accession>A0A9N8DYK2</accession>
<dbReference type="EMBL" id="CAICTM010000344">
    <property type="protein sequence ID" value="CAB9508384.1"/>
    <property type="molecule type" value="Genomic_DNA"/>
</dbReference>
<evidence type="ECO:0000259" key="6">
    <source>
        <dbReference type="Pfam" id="PF04116"/>
    </source>
</evidence>
<name>A0A9N8DYK2_9STRA</name>
<keyword evidence="4 5" id="KW-0472">Membrane</keyword>
<dbReference type="GO" id="GO:0004497">
    <property type="term" value="F:monooxygenase activity"/>
    <property type="evidence" value="ECO:0007669"/>
    <property type="project" value="UniProtKB-KW"/>
</dbReference>
<evidence type="ECO:0000313" key="7">
    <source>
        <dbReference type="EMBL" id="CAB9508384.1"/>
    </source>
</evidence>
<evidence type="ECO:0000256" key="2">
    <source>
        <dbReference type="ARBA" id="ARBA00022692"/>
    </source>
</evidence>
<dbReference type="AlphaFoldDB" id="A0A9N8DYK2"/>
<reference evidence="7" key="1">
    <citation type="submission" date="2020-06" db="EMBL/GenBank/DDBJ databases">
        <authorList>
            <consortium name="Plant Systems Biology data submission"/>
        </authorList>
    </citation>
    <scope>NUCLEOTIDE SEQUENCE</scope>
    <source>
        <strain evidence="7">D6</strain>
    </source>
</reference>
<comment type="subcellular location">
    <subcellularLocation>
        <location evidence="1">Membrane</location>
    </subcellularLocation>
</comment>
<dbReference type="PANTHER" id="PTHR11863">
    <property type="entry name" value="STEROL DESATURASE"/>
    <property type="match status" value="1"/>
</dbReference>
<evidence type="ECO:0000256" key="4">
    <source>
        <dbReference type="ARBA" id="ARBA00023136"/>
    </source>
</evidence>
<protein>
    <submittedName>
        <fullName evidence="7">Methylsterol monooxygenase</fullName>
    </submittedName>
</protein>
<dbReference type="Pfam" id="PF04116">
    <property type="entry name" value="FA_hydroxylase"/>
    <property type="match status" value="1"/>
</dbReference>
<keyword evidence="2 5" id="KW-0812">Transmembrane</keyword>
<keyword evidence="3 5" id="KW-1133">Transmembrane helix</keyword>
<feature type="transmembrane region" description="Helical" evidence="5">
    <location>
        <begin position="24"/>
        <end position="45"/>
    </location>
</feature>
<gene>
    <name evidence="7" type="ORF">SEMRO_345_G122420.1</name>
</gene>
<evidence type="ECO:0000256" key="1">
    <source>
        <dbReference type="ARBA" id="ARBA00004370"/>
    </source>
</evidence>